<dbReference type="SMART" id="SM00354">
    <property type="entry name" value="HTH_LACI"/>
    <property type="match status" value="1"/>
</dbReference>
<evidence type="ECO:0000256" key="1">
    <source>
        <dbReference type="ARBA" id="ARBA00023015"/>
    </source>
</evidence>
<dbReference type="PROSITE" id="PS00356">
    <property type="entry name" value="HTH_LACI_1"/>
    <property type="match status" value="1"/>
</dbReference>
<dbReference type="InterPro" id="IPR028082">
    <property type="entry name" value="Peripla_BP_I"/>
</dbReference>
<dbReference type="Pfam" id="PF13377">
    <property type="entry name" value="Peripla_BP_3"/>
    <property type="match status" value="1"/>
</dbReference>
<accession>A0ABX0YZU3</accession>
<dbReference type="Pfam" id="PF00356">
    <property type="entry name" value="LacI"/>
    <property type="match status" value="1"/>
</dbReference>
<reference evidence="6 7" key="1">
    <citation type="submission" date="2020-03" db="EMBL/GenBank/DDBJ databases">
        <title>WGS of actinomycetes isolated from Thailand.</title>
        <authorList>
            <person name="Thawai C."/>
        </authorList>
    </citation>
    <scope>NUCLEOTIDE SEQUENCE [LARGE SCALE GENOMIC DNA]</scope>
    <source>
        <strain evidence="6 7">HSS6-12</strain>
    </source>
</reference>
<feature type="domain" description="HTH cro/C1-type" evidence="5">
    <location>
        <begin position="3"/>
        <end position="47"/>
    </location>
</feature>
<proteinExistence type="predicted"/>
<dbReference type="CDD" id="cd06267">
    <property type="entry name" value="PBP1_LacI_sugar_binding-like"/>
    <property type="match status" value="1"/>
</dbReference>
<keyword evidence="7" id="KW-1185">Reference proteome</keyword>
<evidence type="ECO:0000256" key="3">
    <source>
        <dbReference type="ARBA" id="ARBA00023163"/>
    </source>
</evidence>
<dbReference type="InterPro" id="IPR000843">
    <property type="entry name" value="HTH_LacI"/>
</dbReference>
<evidence type="ECO:0000313" key="6">
    <source>
        <dbReference type="EMBL" id="NJP31001.1"/>
    </source>
</evidence>
<dbReference type="SUPFAM" id="SSF47413">
    <property type="entry name" value="lambda repressor-like DNA-binding domains"/>
    <property type="match status" value="1"/>
</dbReference>
<dbReference type="InterPro" id="IPR001387">
    <property type="entry name" value="Cro/C1-type_HTH"/>
</dbReference>
<comment type="caution">
    <text evidence="6">The sequence shown here is derived from an EMBL/GenBank/DDBJ whole genome shotgun (WGS) entry which is preliminary data.</text>
</comment>
<dbReference type="SUPFAM" id="SSF53822">
    <property type="entry name" value="Periplasmic binding protein-like I"/>
    <property type="match status" value="1"/>
</dbReference>
<dbReference type="Gene3D" id="1.10.260.40">
    <property type="entry name" value="lambda repressor-like DNA-binding domains"/>
    <property type="match status" value="1"/>
</dbReference>
<evidence type="ECO:0000259" key="4">
    <source>
        <dbReference type="PROSITE" id="PS50932"/>
    </source>
</evidence>
<evidence type="ECO:0000313" key="7">
    <source>
        <dbReference type="Proteomes" id="UP000783871"/>
    </source>
</evidence>
<dbReference type="InterPro" id="IPR046335">
    <property type="entry name" value="LacI/GalR-like_sensor"/>
</dbReference>
<feature type="domain" description="HTH lacI-type" evidence="4">
    <location>
        <begin position="3"/>
        <end position="57"/>
    </location>
</feature>
<dbReference type="PRINTS" id="PR00036">
    <property type="entry name" value="HTHLACI"/>
</dbReference>
<dbReference type="EMBL" id="JAATEO010000002">
    <property type="protein sequence ID" value="NJP31001.1"/>
    <property type="molecule type" value="Genomic_DNA"/>
</dbReference>
<name>A0ABX0YZU3_9ACTN</name>
<sequence>MPITIADVASRAGVSKTTVSRVLNGKGEVDESTADRVRAVISDLGYVPSARAVGLARGRTRVVGMLVPALTWPWMGEVLQGAVDVVEDEGYGLLLFTCNRGDESMRRFASQVSAKSFDGLLVVEPEGTLDYIEALHQQGLPVILIDDRAHRPRFPSVQTTNQAGARDAAAHLLGLGRRRPVVITGVPHFGCTEERSAGFAQTYAAAGLPIDPDRVVEGDFTFECGRAAVQRLLAAGVPFDSVFAHNDLSAAGALQALREAGLRVPDDVAVVGFDDLPLAGHTHPPLTSVRQPMREMGAAAARTLISHFDGTPLPDAPIVIPTSLTVRASTGTT</sequence>
<dbReference type="InterPro" id="IPR010982">
    <property type="entry name" value="Lambda_DNA-bd_dom_sf"/>
</dbReference>
<protein>
    <submittedName>
        <fullName evidence="6">LacI family transcriptional regulator</fullName>
    </submittedName>
</protein>
<organism evidence="6 7">
    <name type="scientific">Micromonospora thermarum</name>
    <dbReference type="NCBI Taxonomy" id="2720024"/>
    <lineage>
        <taxon>Bacteria</taxon>
        <taxon>Bacillati</taxon>
        <taxon>Actinomycetota</taxon>
        <taxon>Actinomycetes</taxon>
        <taxon>Micromonosporales</taxon>
        <taxon>Micromonosporaceae</taxon>
        <taxon>Micromonospora</taxon>
    </lineage>
</organism>
<dbReference type="PANTHER" id="PTHR30146">
    <property type="entry name" value="LACI-RELATED TRANSCRIPTIONAL REPRESSOR"/>
    <property type="match status" value="1"/>
</dbReference>
<gene>
    <name evidence="6" type="ORF">HCJ94_03125</name>
</gene>
<evidence type="ECO:0000259" key="5">
    <source>
        <dbReference type="PROSITE" id="PS50943"/>
    </source>
</evidence>
<dbReference type="Gene3D" id="3.40.50.2300">
    <property type="match status" value="2"/>
</dbReference>
<dbReference type="CDD" id="cd01392">
    <property type="entry name" value="HTH_LacI"/>
    <property type="match status" value="1"/>
</dbReference>
<keyword evidence="2" id="KW-0238">DNA-binding</keyword>
<dbReference type="PROSITE" id="PS50932">
    <property type="entry name" value="HTH_LACI_2"/>
    <property type="match status" value="1"/>
</dbReference>
<dbReference type="Proteomes" id="UP000783871">
    <property type="component" value="Unassembled WGS sequence"/>
</dbReference>
<keyword evidence="3" id="KW-0804">Transcription</keyword>
<dbReference type="PANTHER" id="PTHR30146:SF109">
    <property type="entry name" value="HTH-TYPE TRANSCRIPTIONAL REGULATOR GALS"/>
    <property type="match status" value="1"/>
</dbReference>
<keyword evidence="1" id="KW-0805">Transcription regulation</keyword>
<evidence type="ECO:0000256" key="2">
    <source>
        <dbReference type="ARBA" id="ARBA00023125"/>
    </source>
</evidence>
<dbReference type="RefSeq" id="WP_167999406.1">
    <property type="nucleotide sequence ID" value="NZ_JAATEO010000002.1"/>
</dbReference>
<dbReference type="PROSITE" id="PS50943">
    <property type="entry name" value="HTH_CROC1"/>
    <property type="match status" value="1"/>
</dbReference>